<evidence type="ECO:0000313" key="3">
    <source>
        <dbReference type="EMBL" id="MPM56950.1"/>
    </source>
</evidence>
<keyword evidence="3" id="KW-0328">Glycosyltransferase</keyword>
<evidence type="ECO:0000256" key="2">
    <source>
        <dbReference type="ARBA" id="ARBA00022962"/>
    </source>
</evidence>
<dbReference type="PANTHER" id="PTHR11907">
    <property type="entry name" value="AMIDOPHOSPHORIBOSYLTRANSFERASE"/>
    <property type="match status" value="1"/>
</dbReference>
<keyword evidence="1 3" id="KW-0808">Transferase</keyword>
<dbReference type="GO" id="GO:0004044">
    <property type="term" value="F:amidophosphoribosyltransferase activity"/>
    <property type="evidence" value="ECO:0007669"/>
    <property type="project" value="UniProtKB-EC"/>
</dbReference>
<dbReference type="Gene3D" id="3.40.50.2020">
    <property type="match status" value="1"/>
</dbReference>
<dbReference type="SUPFAM" id="SSF53271">
    <property type="entry name" value="PRTase-like"/>
    <property type="match status" value="1"/>
</dbReference>
<comment type="caution">
    <text evidence="3">The sequence shown here is derived from an EMBL/GenBank/DDBJ whole genome shotgun (WGS) entry which is preliminary data.</text>
</comment>
<dbReference type="CDD" id="cd06223">
    <property type="entry name" value="PRTases_typeI"/>
    <property type="match status" value="1"/>
</dbReference>
<accession>A0A645AUY4</accession>
<organism evidence="3">
    <name type="scientific">bioreactor metagenome</name>
    <dbReference type="NCBI Taxonomy" id="1076179"/>
    <lineage>
        <taxon>unclassified sequences</taxon>
        <taxon>metagenomes</taxon>
        <taxon>ecological metagenomes</taxon>
    </lineage>
</organism>
<dbReference type="EC" id="2.4.2.14" evidence="3"/>
<dbReference type="EMBL" id="VSSQ01016014">
    <property type="protein sequence ID" value="MPM56950.1"/>
    <property type="molecule type" value="Genomic_DNA"/>
</dbReference>
<dbReference type="AlphaFoldDB" id="A0A645AUY4"/>
<dbReference type="InterPro" id="IPR029057">
    <property type="entry name" value="PRTase-like"/>
</dbReference>
<protein>
    <submittedName>
        <fullName evidence="3">Amidophosphoribosyltransferase</fullName>
        <ecNumber evidence="3">2.4.2.14</ecNumber>
    </submittedName>
</protein>
<sequence length="264" mass="29726">MPQVLEQAESDWENTFFSYIPNTAQICYHGMLERLWELSGGVPVRFGQIAVKDAKFRTFIADAAARKEFYMHIYDVTYGLIRPGSDTLVVIDDSIVRGNTMRNAILPILDRLAPKKIVIASAAPPIKYPDCYGIDMASLKELVAFEAAVDLLRERGRLGLLERCYENAKRELEGPAEAMTNCVRPVYDEFSDEELAAAITARLRPEGMKAELAVVYQTCADLAECCPEHTGDWYFTGNYPTPGGFRVVNRALVNYMENIDERAY</sequence>
<evidence type="ECO:0000256" key="1">
    <source>
        <dbReference type="ARBA" id="ARBA00022679"/>
    </source>
</evidence>
<name>A0A645AUY4_9ZZZZ</name>
<dbReference type="InterPro" id="IPR029055">
    <property type="entry name" value="Ntn_hydrolases_N"/>
</dbReference>
<reference evidence="3" key="1">
    <citation type="submission" date="2019-08" db="EMBL/GenBank/DDBJ databases">
        <authorList>
            <person name="Kucharzyk K."/>
            <person name="Murdoch R.W."/>
            <person name="Higgins S."/>
            <person name="Loffler F."/>
        </authorList>
    </citation>
    <scope>NUCLEOTIDE SEQUENCE</scope>
</reference>
<dbReference type="InterPro" id="IPR000836">
    <property type="entry name" value="PRTase_dom"/>
</dbReference>
<dbReference type="Gene3D" id="3.60.20.10">
    <property type="entry name" value="Glutamine Phosphoribosylpyrophosphate, subunit 1, domain 1"/>
    <property type="match status" value="1"/>
</dbReference>
<proteinExistence type="predicted"/>
<gene>
    <name evidence="3" type="primary">purF_41</name>
    <name evidence="3" type="ORF">SDC9_103767</name>
</gene>
<keyword evidence="2" id="KW-0315">Glutamine amidotransferase</keyword>